<accession>A0ABY6ULB8</accession>
<sequence>MATLKTYDNGSGKSFFFAFGDTDYAEGHEAGEAQISAAFSDLSYSAPECIFNSMENIEKCLSMDMWSLGCVLLEISTFITYGNPGLCEFQKQRKTEIASLRGIPENIGDQCFHNSHGPLESVQRFSQGIHRNGRRCDDITPRIVDLVLNRLLVP</sequence>
<feature type="domain" description="Protein kinase" evidence="1">
    <location>
        <begin position="1"/>
        <end position="154"/>
    </location>
</feature>
<evidence type="ECO:0000259" key="1">
    <source>
        <dbReference type="PROSITE" id="PS50011"/>
    </source>
</evidence>
<reference evidence="2 3" key="1">
    <citation type="submission" date="2019-06" db="EMBL/GenBank/DDBJ databases">
        <authorList>
            <person name="Broberg M."/>
        </authorList>
    </citation>
    <scope>NUCLEOTIDE SEQUENCE [LARGE SCALE GENOMIC DNA]</scope>
</reference>
<dbReference type="SUPFAM" id="SSF56112">
    <property type="entry name" value="Protein kinase-like (PK-like)"/>
    <property type="match status" value="1"/>
</dbReference>
<evidence type="ECO:0000313" key="2">
    <source>
        <dbReference type="EMBL" id="VUC31582.1"/>
    </source>
</evidence>
<name>A0ABY6ULB8_BIOOC</name>
<gene>
    <name evidence="2" type="ORF">CLO192961_LOCUS305579</name>
</gene>
<protein>
    <recommendedName>
        <fullName evidence="1">Protein kinase domain-containing protein</fullName>
    </recommendedName>
</protein>
<organism evidence="2 3">
    <name type="scientific">Bionectria ochroleuca</name>
    <name type="common">Gliocladium roseum</name>
    <dbReference type="NCBI Taxonomy" id="29856"/>
    <lineage>
        <taxon>Eukaryota</taxon>
        <taxon>Fungi</taxon>
        <taxon>Dikarya</taxon>
        <taxon>Ascomycota</taxon>
        <taxon>Pezizomycotina</taxon>
        <taxon>Sordariomycetes</taxon>
        <taxon>Hypocreomycetidae</taxon>
        <taxon>Hypocreales</taxon>
        <taxon>Bionectriaceae</taxon>
        <taxon>Clonostachys</taxon>
    </lineage>
</organism>
<dbReference type="EMBL" id="CABFNS010000833">
    <property type="protein sequence ID" value="VUC31582.1"/>
    <property type="molecule type" value="Genomic_DNA"/>
</dbReference>
<proteinExistence type="predicted"/>
<dbReference type="InterPro" id="IPR011009">
    <property type="entry name" value="Kinase-like_dom_sf"/>
</dbReference>
<dbReference type="Gene3D" id="1.10.510.10">
    <property type="entry name" value="Transferase(Phosphotransferase) domain 1"/>
    <property type="match status" value="1"/>
</dbReference>
<dbReference type="PROSITE" id="PS50011">
    <property type="entry name" value="PROTEIN_KINASE_DOM"/>
    <property type="match status" value="1"/>
</dbReference>
<comment type="caution">
    <text evidence="2">The sequence shown here is derived from an EMBL/GenBank/DDBJ whole genome shotgun (WGS) entry which is preliminary data.</text>
</comment>
<keyword evidence="3" id="KW-1185">Reference proteome</keyword>
<dbReference type="Proteomes" id="UP000766486">
    <property type="component" value="Unassembled WGS sequence"/>
</dbReference>
<dbReference type="InterPro" id="IPR000719">
    <property type="entry name" value="Prot_kinase_dom"/>
</dbReference>
<evidence type="ECO:0000313" key="3">
    <source>
        <dbReference type="Proteomes" id="UP000766486"/>
    </source>
</evidence>